<organism evidence="2">
    <name type="scientific">human gut metagenome</name>
    <dbReference type="NCBI Taxonomy" id="408170"/>
    <lineage>
        <taxon>unclassified sequences</taxon>
        <taxon>metagenomes</taxon>
        <taxon>organismal metagenomes</taxon>
    </lineage>
</organism>
<dbReference type="Pfam" id="PF02777">
    <property type="entry name" value="Sod_Fe_C"/>
    <property type="match status" value="1"/>
</dbReference>
<sequence length="43" mass="4860">AFYLDYLNVKADYVKAIWNIANWQDVAERLATATSQASGLIVR</sequence>
<reference evidence="2" key="1">
    <citation type="submission" date="2013-12" db="EMBL/GenBank/DDBJ databases">
        <title>A Varibaculum cambriense genome reconstructed from a premature infant gut community with otherwise low bacterial novelty that shifts toward anaerobic metabolism during the third week of life.</title>
        <authorList>
            <person name="Brown C.T."/>
            <person name="Sharon I."/>
            <person name="Thomas B.C."/>
            <person name="Castelle C.J."/>
            <person name="Morowitz M.J."/>
            <person name="Banfield J.F."/>
        </authorList>
    </citation>
    <scope>NUCLEOTIDE SEQUENCE</scope>
</reference>
<name>W1XQW1_9ZZZZ</name>
<dbReference type="InterPro" id="IPR036314">
    <property type="entry name" value="SOD_C_sf"/>
</dbReference>
<evidence type="ECO:0000259" key="1">
    <source>
        <dbReference type="Pfam" id="PF02777"/>
    </source>
</evidence>
<dbReference type="AlphaFoldDB" id="W1XQW1"/>
<protein>
    <submittedName>
        <fullName evidence="2">Superoxide dismutase</fullName>
    </submittedName>
</protein>
<proteinExistence type="predicted"/>
<comment type="caution">
    <text evidence="2">The sequence shown here is derived from an EMBL/GenBank/DDBJ whole genome shotgun (WGS) entry which is preliminary data.</text>
</comment>
<dbReference type="GO" id="GO:0046872">
    <property type="term" value="F:metal ion binding"/>
    <property type="evidence" value="ECO:0007669"/>
    <property type="project" value="InterPro"/>
</dbReference>
<evidence type="ECO:0000313" key="2">
    <source>
        <dbReference type="EMBL" id="ETJ32753.1"/>
    </source>
</evidence>
<accession>W1XQW1</accession>
<dbReference type="Gene3D" id="3.55.40.20">
    <property type="entry name" value="Iron/manganese superoxide dismutase, C-terminal domain"/>
    <property type="match status" value="1"/>
</dbReference>
<feature type="non-terminal residue" evidence="2">
    <location>
        <position position="1"/>
    </location>
</feature>
<dbReference type="InterPro" id="IPR019832">
    <property type="entry name" value="Mn/Fe_SOD_C"/>
</dbReference>
<feature type="domain" description="Manganese/iron superoxide dismutase C-terminal" evidence="1">
    <location>
        <begin position="1"/>
        <end position="29"/>
    </location>
</feature>
<dbReference type="GO" id="GO:0004784">
    <property type="term" value="F:superoxide dismutase activity"/>
    <property type="evidence" value="ECO:0007669"/>
    <property type="project" value="InterPro"/>
</dbReference>
<gene>
    <name evidence="2" type="ORF">Q604_UNBC12798G0001</name>
</gene>
<dbReference type="EMBL" id="AZMM01012798">
    <property type="protein sequence ID" value="ETJ32753.1"/>
    <property type="molecule type" value="Genomic_DNA"/>
</dbReference>
<dbReference type="SUPFAM" id="SSF54719">
    <property type="entry name" value="Fe,Mn superoxide dismutase (SOD), C-terminal domain"/>
    <property type="match status" value="1"/>
</dbReference>